<feature type="region of interest" description="Disordered" evidence="1">
    <location>
        <begin position="64"/>
        <end position="88"/>
    </location>
</feature>
<dbReference type="RefSeq" id="WP_381738600.1">
    <property type="nucleotide sequence ID" value="NZ_JBHSDP010000011.1"/>
</dbReference>
<protein>
    <submittedName>
        <fullName evidence="2">Uncharacterized protein</fullName>
    </submittedName>
</protein>
<gene>
    <name evidence="2" type="ORF">ACFPC0_11165</name>
</gene>
<dbReference type="EMBL" id="JBHSDP010000011">
    <property type="protein sequence ID" value="MFC4328387.1"/>
    <property type="molecule type" value="Genomic_DNA"/>
</dbReference>
<evidence type="ECO:0000256" key="1">
    <source>
        <dbReference type="SAM" id="MobiDB-lite"/>
    </source>
</evidence>
<sequence length="88" mass="9046">MGAHAGASRWAMDVLERVGWTALEASAGVLVVSVTPLDTWWALPIATGLAAVKSWAAKHVGVPNTASTLPAGQDPAALTGPVDVDPYR</sequence>
<organism evidence="2 3">
    <name type="scientific">Streptomyces andamanensis</name>
    <dbReference type="NCBI Taxonomy" id="1565035"/>
    <lineage>
        <taxon>Bacteria</taxon>
        <taxon>Bacillati</taxon>
        <taxon>Actinomycetota</taxon>
        <taxon>Actinomycetes</taxon>
        <taxon>Kitasatosporales</taxon>
        <taxon>Streptomycetaceae</taxon>
        <taxon>Streptomyces</taxon>
    </lineage>
</organism>
<accession>A0ABV8TCL0</accession>
<name>A0ABV8TCL0_9ACTN</name>
<reference evidence="3" key="1">
    <citation type="journal article" date="2019" name="Int. J. Syst. Evol. Microbiol.">
        <title>The Global Catalogue of Microorganisms (GCM) 10K type strain sequencing project: providing services to taxonomists for standard genome sequencing and annotation.</title>
        <authorList>
            <consortium name="The Broad Institute Genomics Platform"/>
            <consortium name="The Broad Institute Genome Sequencing Center for Infectious Disease"/>
            <person name="Wu L."/>
            <person name="Ma J."/>
        </authorList>
    </citation>
    <scope>NUCLEOTIDE SEQUENCE [LARGE SCALE GENOMIC DNA]</scope>
    <source>
        <strain evidence="3">PCU 347</strain>
    </source>
</reference>
<evidence type="ECO:0000313" key="2">
    <source>
        <dbReference type="EMBL" id="MFC4328387.1"/>
    </source>
</evidence>
<keyword evidence="3" id="KW-1185">Reference proteome</keyword>
<proteinExistence type="predicted"/>
<evidence type="ECO:0000313" key="3">
    <source>
        <dbReference type="Proteomes" id="UP001595824"/>
    </source>
</evidence>
<comment type="caution">
    <text evidence="2">The sequence shown here is derived from an EMBL/GenBank/DDBJ whole genome shotgun (WGS) entry which is preliminary data.</text>
</comment>
<dbReference type="Proteomes" id="UP001595824">
    <property type="component" value="Unassembled WGS sequence"/>
</dbReference>